<keyword evidence="4 10" id="KW-0540">Nuclease</keyword>
<dbReference type="InterPro" id="IPR001650">
    <property type="entry name" value="Helicase_C-like"/>
</dbReference>
<dbReference type="GO" id="GO:0006260">
    <property type="term" value="P:DNA replication"/>
    <property type="evidence" value="ECO:0007669"/>
    <property type="project" value="UniProtKB-KW"/>
</dbReference>
<dbReference type="KEGG" id="vah:G7081_05170"/>
<keyword evidence="2" id="KW-0548">Nucleotidyltransferase</keyword>
<evidence type="ECO:0000256" key="6">
    <source>
        <dbReference type="ARBA" id="ARBA00022801"/>
    </source>
</evidence>
<dbReference type="PROSITE" id="PS51193">
    <property type="entry name" value="HELICASE_ATP_BIND_2"/>
    <property type="match status" value="1"/>
</dbReference>
<keyword evidence="9" id="KW-0239">DNA-directed DNA polymerase</keyword>
<keyword evidence="7 10" id="KW-0269">Exonuclease</keyword>
<evidence type="ECO:0000256" key="11">
    <source>
        <dbReference type="RuleBase" id="RU364106"/>
    </source>
</evidence>
<keyword evidence="3" id="KW-0235">DNA replication</keyword>
<dbReference type="InterPro" id="IPR036397">
    <property type="entry name" value="RNaseH_sf"/>
</dbReference>
<dbReference type="NCBIfam" id="TIGR00573">
    <property type="entry name" value="dnaq"/>
    <property type="match status" value="1"/>
</dbReference>
<dbReference type="GO" id="GO:0003887">
    <property type="term" value="F:DNA-directed DNA polymerase activity"/>
    <property type="evidence" value="ECO:0007669"/>
    <property type="project" value="UniProtKB-KW"/>
</dbReference>
<evidence type="ECO:0000256" key="10">
    <source>
        <dbReference type="HAMAP-Rule" id="MF_02206"/>
    </source>
</evidence>
<evidence type="ECO:0000259" key="12">
    <source>
        <dbReference type="PROSITE" id="PS51193"/>
    </source>
</evidence>
<dbReference type="InterPro" id="IPR045028">
    <property type="entry name" value="DinG/Rad3-like"/>
</dbReference>
<evidence type="ECO:0000256" key="5">
    <source>
        <dbReference type="ARBA" id="ARBA00022741"/>
    </source>
</evidence>
<gene>
    <name evidence="10 11" type="primary">dinG</name>
    <name evidence="14" type="ORF">G7081_05170</name>
</gene>
<reference evidence="14 15" key="1">
    <citation type="submission" date="2020-03" db="EMBL/GenBank/DDBJ databases">
        <title>Vagococcus sp. nov., isolated from beetles.</title>
        <authorList>
            <person name="Hyun D.-W."/>
            <person name="Bae J.-W."/>
        </authorList>
    </citation>
    <scope>NUCLEOTIDE SEQUENCE [LARGE SCALE GENOMIC DNA]</scope>
    <source>
        <strain evidence="14 15">HDW17A</strain>
    </source>
</reference>
<comment type="similarity">
    <text evidence="10 11">Belongs to the helicase family. DinG subfamily. Type 2 sub-subfamily.</text>
</comment>
<dbReference type="InterPro" id="IPR006555">
    <property type="entry name" value="ATP-dep_Helicase_C"/>
</dbReference>
<comment type="function">
    <text evidence="10 11">3'-5' exonuclease.</text>
</comment>
<dbReference type="SMART" id="SM00491">
    <property type="entry name" value="HELICc2"/>
    <property type="match status" value="1"/>
</dbReference>
<dbReference type="GO" id="GO:0008408">
    <property type="term" value="F:3'-5' exonuclease activity"/>
    <property type="evidence" value="ECO:0007669"/>
    <property type="project" value="UniProtKB-UniRule"/>
</dbReference>
<dbReference type="InterPro" id="IPR006054">
    <property type="entry name" value="DnaQ"/>
</dbReference>
<evidence type="ECO:0000256" key="9">
    <source>
        <dbReference type="ARBA" id="ARBA00022932"/>
    </source>
</evidence>
<dbReference type="PANTHER" id="PTHR11472:SF34">
    <property type="entry name" value="REGULATOR OF TELOMERE ELONGATION HELICASE 1"/>
    <property type="match status" value="1"/>
</dbReference>
<keyword evidence="15" id="KW-1185">Reference proteome</keyword>
<dbReference type="CDD" id="cd06127">
    <property type="entry name" value="DEDDh"/>
    <property type="match status" value="1"/>
</dbReference>
<evidence type="ECO:0000256" key="7">
    <source>
        <dbReference type="ARBA" id="ARBA00022839"/>
    </source>
</evidence>
<sequence>MKKDQVYAVVDLETTGTNPKDDRIIQFGCVFIQNNQIISRYASDINPERDFSKQIETLTGLSNERVSTAPTFKEVAKEIYDMLQGTVFVAHNIAFDYQFLSTELIRCEQPALNLLGIDTVELAQIFLPTSASFRLSDLADEFGFSHDNPHQADSDAEATANLLMMIEKKIMTLPLTTMDTIVSLASCCEMNTGEYLDMLTVEMVRELPPLNPTIQVVDGIALQKKGKPTLNWYQPNQDAFPKDKKQKQKIYGKTLDYRPGQSKMMNFADRFFTSRVTEETEINDRFAGKNLAIESSTGSGKTLGYLFPLSYIATPDKPAVISTVSVFLENQILEKDIPKINELRPGSVRATLLKSQQRFIDLSRFSNTLKKRSEPKQYVLYQMKILVWLTETITGDLDELQLTTMNHPFFKEISHRGLTYLSKRSPFYPVDFWLHLQEKVATSNIIIVNHSFLCQENNRQASLLPDTDILVVDEAHHLPETAQHAASKQLNSYDVSRTLNKMIAELDDSDGLRELAETGNWSKEYQLLHQLATELSVAFGDYKEDIFENLLIDHGYQSGSDLIVTNELLLKMPIYTQRHGQQLLQALDEAINLSNQIEESYVQQIERWSKRDHELLSSYFEVINQLSEFQQLLSAFINPNAIDCVRWLQLNEHNHQLTAYFSDFNSATVIDSKWYRKFNKILYTGGTIRVGKDTQFLARELGIEYLPFKSVPSSYDYSQQARLYVPTETAEFQELSSQAYSRFVGDTISELMKVEKRSVLVLFTSHQMLQTVYHQINQPMINEGVEVLAQGLSGSREKIVKRFEHNDQSILLGTDSFWEGLDLPGDRLELLVVTRLPFDSPERPFIKEKYQYLQSKGVDSFYKYALPKAALRLRQGIGRLIRSDEDKGAMIVLDRRLTQASYGEMLQKALPADLVIKELSLKESLKDIQDFL</sequence>
<dbReference type="EC" id="3.1.-.-" evidence="10 11"/>
<dbReference type="InterPro" id="IPR012337">
    <property type="entry name" value="RNaseH-like_sf"/>
</dbReference>
<organism evidence="14 15">
    <name type="scientific">Vagococcus coleopterorum</name>
    <dbReference type="NCBI Taxonomy" id="2714946"/>
    <lineage>
        <taxon>Bacteria</taxon>
        <taxon>Bacillati</taxon>
        <taxon>Bacillota</taxon>
        <taxon>Bacilli</taxon>
        <taxon>Lactobacillales</taxon>
        <taxon>Enterococcaceae</taxon>
        <taxon>Vagococcus</taxon>
    </lineage>
</organism>
<evidence type="ECO:0000256" key="4">
    <source>
        <dbReference type="ARBA" id="ARBA00022722"/>
    </source>
</evidence>
<protein>
    <recommendedName>
        <fullName evidence="10 11">3'-5' exonuclease DinG</fullName>
        <ecNumber evidence="10 11">3.1.-.-</ecNumber>
    </recommendedName>
</protein>
<dbReference type="RefSeq" id="WP_166007893.1">
    <property type="nucleotide sequence ID" value="NZ_CP049886.1"/>
</dbReference>
<dbReference type="SMART" id="SM00479">
    <property type="entry name" value="EXOIII"/>
    <property type="match status" value="1"/>
</dbReference>
<dbReference type="GO" id="GO:0016818">
    <property type="term" value="F:hydrolase activity, acting on acid anhydrides, in phosphorus-containing anhydrides"/>
    <property type="evidence" value="ECO:0007669"/>
    <property type="project" value="InterPro"/>
</dbReference>
<keyword evidence="1" id="KW-0808">Transferase</keyword>
<proteinExistence type="inferred from homology"/>
<feature type="domain" description="Helicase C-terminal" evidence="13">
    <location>
        <begin position="746"/>
        <end position="922"/>
    </location>
</feature>
<dbReference type="SUPFAM" id="SSF53098">
    <property type="entry name" value="Ribonuclease H-like"/>
    <property type="match status" value="1"/>
</dbReference>
<evidence type="ECO:0000256" key="3">
    <source>
        <dbReference type="ARBA" id="ARBA00022705"/>
    </source>
</evidence>
<feature type="short sequence motif" description="DEAH box" evidence="10">
    <location>
        <begin position="473"/>
        <end position="476"/>
    </location>
</feature>
<dbReference type="Pfam" id="PF13307">
    <property type="entry name" value="Helicase_C_2"/>
    <property type="match status" value="1"/>
</dbReference>
<evidence type="ECO:0000313" key="15">
    <source>
        <dbReference type="Proteomes" id="UP000500890"/>
    </source>
</evidence>
<dbReference type="Gene3D" id="3.40.50.300">
    <property type="entry name" value="P-loop containing nucleotide triphosphate hydrolases"/>
    <property type="match status" value="2"/>
</dbReference>
<accession>A0A6G8AN49</accession>
<dbReference type="InterPro" id="IPR014013">
    <property type="entry name" value="Helic_SF1/SF2_ATP-bd_DinG/Rad3"/>
</dbReference>
<dbReference type="SUPFAM" id="SSF52540">
    <property type="entry name" value="P-loop containing nucleoside triphosphate hydrolases"/>
    <property type="match status" value="1"/>
</dbReference>
<evidence type="ECO:0000256" key="1">
    <source>
        <dbReference type="ARBA" id="ARBA00022679"/>
    </source>
</evidence>
<dbReference type="GO" id="GO:0003677">
    <property type="term" value="F:DNA binding"/>
    <property type="evidence" value="ECO:0007669"/>
    <property type="project" value="InterPro"/>
</dbReference>
<evidence type="ECO:0000256" key="8">
    <source>
        <dbReference type="ARBA" id="ARBA00022840"/>
    </source>
</evidence>
<evidence type="ECO:0000256" key="2">
    <source>
        <dbReference type="ARBA" id="ARBA00022695"/>
    </source>
</evidence>
<comment type="caution">
    <text evidence="10">Lacks conserved residue(s) required for the propagation of feature annotation.</text>
</comment>
<dbReference type="Proteomes" id="UP000500890">
    <property type="component" value="Chromosome"/>
</dbReference>
<dbReference type="PANTHER" id="PTHR11472">
    <property type="entry name" value="DNA REPAIR DEAD HELICASE RAD3/XP-D SUBFAMILY MEMBER"/>
    <property type="match status" value="1"/>
</dbReference>
<dbReference type="InterPro" id="IPR027417">
    <property type="entry name" value="P-loop_NTPase"/>
</dbReference>
<dbReference type="GO" id="GO:0005524">
    <property type="term" value="F:ATP binding"/>
    <property type="evidence" value="ECO:0007669"/>
    <property type="project" value="UniProtKB-UniRule"/>
</dbReference>
<dbReference type="FunFam" id="3.30.420.10:FF:000045">
    <property type="entry name" value="3'-5' exonuclease DinG"/>
    <property type="match status" value="1"/>
</dbReference>
<evidence type="ECO:0000259" key="13">
    <source>
        <dbReference type="PROSITE" id="PS51194"/>
    </source>
</evidence>
<dbReference type="EMBL" id="CP049886">
    <property type="protein sequence ID" value="QIL46504.1"/>
    <property type="molecule type" value="Genomic_DNA"/>
</dbReference>
<dbReference type="InterPro" id="IPR013520">
    <property type="entry name" value="Ribonucl_H"/>
</dbReference>
<keyword evidence="8 10" id="KW-0067">ATP-binding</keyword>
<dbReference type="Gene3D" id="3.30.420.10">
    <property type="entry name" value="Ribonuclease H-like superfamily/Ribonuclease H"/>
    <property type="match status" value="1"/>
</dbReference>
<name>A0A6G8AN49_9ENTE</name>
<feature type="domain" description="Helicase ATP-binding" evidence="12">
    <location>
        <begin position="247"/>
        <end position="531"/>
    </location>
</feature>
<dbReference type="PROSITE" id="PS51194">
    <property type="entry name" value="HELICASE_CTER"/>
    <property type="match status" value="1"/>
</dbReference>
<dbReference type="AlphaFoldDB" id="A0A6G8AN49"/>
<dbReference type="GO" id="GO:0003678">
    <property type="term" value="F:DNA helicase activity"/>
    <property type="evidence" value="ECO:0007669"/>
    <property type="project" value="TreeGrafter"/>
</dbReference>
<dbReference type="Pfam" id="PF00929">
    <property type="entry name" value="RNase_T"/>
    <property type="match status" value="1"/>
</dbReference>
<keyword evidence="6 10" id="KW-0378">Hydrolase</keyword>
<dbReference type="HAMAP" id="MF_02206">
    <property type="entry name" value="DinG_exonucl"/>
    <property type="match status" value="1"/>
</dbReference>
<dbReference type="InterPro" id="IPR006310">
    <property type="entry name" value="DinG"/>
</dbReference>
<dbReference type="NCBIfam" id="TIGR01407">
    <property type="entry name" value="dinG_rel"/>
    <property type="match status" value="1"/>
</dbReference>
<keyword evidence="5 10" id="KW-0547">Nucleotide-binding</keyword>
<evidence type="ECO:0000313" key="14">
    <source>
        <dbReference type="EMBL" id="QIL46504.1"/>
    </source>
</evidence>